<sequence>MTETPADPQPVEPTWGAAPEEPRRWNWRKTAVAAAVAVGIAAAGGAAVWAASTAAGEHDGRGGGPMIRMAGPMGDVAALHGETVMKNDDGEYYTQLTQTGEILEITDDAVTARSEDGFTRTYVITGDTIVQSAEVGDKAMIVAVLEGDTATAESVVDVAEMKPPGGVHRGGGPAGPDAPDGP</sequence>
<keyword evidence="2" id="KW-0472">Membrane</keyword>
<organism evidence="3 4">
    <name type="scientific">Actinokineospora fastidiosa</name>
    <dbReference type="NCBI Taxonomy" id="1816"/>
    <lineage>
        <taxon>Bacteria</taxon>
        <taxon>Bacillati</taxon>
        <taxon>Actinomycetota</taxon>
        <taxon>Actinomycetes</taxon>
        <taxon>Pseudonocardiales</taxon>
        <taxon>Pseudonocardiaceae</taxon>
        <taxon>Actinokineospora</taxon>
    </lineage>
</organism>
<feature type="region of interest" description="Disordered" evidence="1">
    <location>
        <begin position="1"/>
        <end position="21"/>
    </location>
</feature>
<protein>
    <recommendedName>
        <fullName evidence="5">DUF5666 domain-containing protein</fullName>
    </recommendedName>
</protein>
<evidence type="ECO:0000313" key="3">
    <source>
        <dbReference type="EMBL" id="GGS31741.1"/>
    </source>
</evidence>
<evidence type="ECO:0008006" key="5">
    <source>
        <dbReference type="Google" id="ProtNLM"/>
    </source>
</evidence>
<keyword evidence="2" id="KW-1133">Transmembrane helix</keyword>
<feature type="region of interest" description="Disordered" evidence="1">
    <location>
        <begin position="161"/>
        <end position="182"/>
    </location>
</feature>
<evidence type="ECO:0000256" key="1">
    <source>
        <dbReference type="SAM" id="MobiDB-lite"/>
    </source>
</evidence>
<comment type="caution">
    <text evidence="3">The sequence shown here is derived from an EMBL/GenBank/DDBJ whole genome shotgun (WGS) entry which is preliminary data.</text>
</comment>
<name>A0A918GGW6_9PSEU</name>
<accession>A0A918GGW6</accession>
<dbReference type="EMBL" id="BMRB01000002">
    <property type="protein sequence ID" value="GGS31741.1"/>
    <property type="molecule type" value="Genomic_DNA"/>
</dbReference>
<keyword evidence="4" id="KW-1185">Reference proteome</keyword>
<reference evidence="3" key="1">
    <citation type="journal article" date="2014" name="Int. J. Syst. Evol. Microbiol.">
        <title>Complete genome sequence of Corynebacterium casei LMG S-19264T (=DSM 44701T), isolated from a smear-ripened cheese.</title>
        <authorList>
            <consortium name="US DOE Joint Genome Institute (JGI-PGF)"/>
            <person name="Walter F."/>
            <person name="Albersmeier A."/>
            <person name="Kalinowski J."/>
            <person name="Ruckert C."/>
        </authorList>
    </citation>
    <scope>NUCLEOTIDE SEQUENCE</scope>
    <source>
        <strain evidence="3">JCM 3276</strain>
    </source>
</reference>
<reference evidence="3" key="2">
    <citation type="submission" date="2020-09" db="EMBL/GenBank/DDBJ databases">
        <authorList>
            <person name="Sun Q."/>
            <person name="Ohkuma M."/>
        </authorList>
    </citation>
    <scope>NUCLEOTIDE SEQUENCE</scope>
    <source>
        <strain evidence="3">JCM 3276</strain>
    </source>
</reference>
<keyword evidence="2" id="KW-0812">Transmembrane</keyword>
<dbReference type="RefSeq" id="WP_189210754.1">
    <property type="nucleotide sequence ID" value="NZ_BMRB01000002.1"/>
</dbReference>
<evidence type="ECO:0000313" key="4">
    <source>
        <dbReference type="Proteomes" id="UP000660680"/>
    </source>
</evidence>
<evidence type="ECO:0000256" key="2">
    <source>
        <dbReference type="SAM" id="Phobius"/>
    </source>
</evidence>
<dbReference type="Proteomes" id="UP000660680">
    <property type="component" value="Unassembled WGS sequence"/>
</dbReference>
<proteinExistence type="predicted"/>
<gene>
    <name evidence="3" type="ORF">GCM10010171_27060</name>
</gene>
<feature type="transmembrane region" description="Helical" evidence="2">
    <location>
        <begin position="31"/>
        <end position="51"/>
    </location>
</feature>
<dbReference type="AlphaFoldDB" id="A0A918GGW6"/>